<evidence type="ECO:0000256" key="1">
    <source>
        <dbReference type="ARBA" id="ARBA00022679"/>
    </source>
</evidence>
<dbReference type="CDD" id="cd04301">
    <property type="entry name" value="NAT_SF"/>
    <property type="match status" value="1"/>
</dbReference>
<sequence>MTLTIRKMEENDIEQVQNAAKASWHSTYEGIIPREVQDQFLAAAYSSERMLQRIERSHLFVAEAEGQIVGFANFSPVNKEGKAELGAIYLYSEAQGKGIGTSLLNKGIEELAGVKEIYINVEKDNEIGRNFYLSKGFEHIKEFEEEFEGHVLMTIRMVLRLGS</sequence>
<dbReference type="Gene3D" id="3.40.630.30">
    <property type="match status" value="1"/>
</dbReference>
<feature type="domain" description="N-acetyltransferase" evidence="3">
    <location>
        <begin position="3"/>
        <end position="158"/>
    </location>
</feature>
<dbReference type="Proteomes" id="UP000322139">
    <property type="component" value="Unassembled WGS sequence"/>
</dbReference>
<dbReference type="AlphaFoldDB" id="A0A5D4RQ77"/>
<reference evidence="4 5" key="1">
    <citation type="submission" date="2019-08" db="EMBL/GenBank/DDBJ databases">
        <title>Bacillus genomes from the desert of Cuatro Cienegas, Coahuila.</title>
        <authorList>
            <person name="Olmedo-Alvarez G."/>
        </authorList>
    </citation>
    <scope>NUCLEOTIDE SEQUENCE [LARGE SCALE GENOMIC DNA]</scope>
    <source>
        <strain evidence="4 5">CH446_14T</strain>
    </source>
</reference>
<dbReference type="GO" id="GO:0016747">
    <property type="term" value="F:acyltransferase activity, transferring groups other than amino-acyl groups"/>
    <property type="evidence" value="ECO:0007669"/>
    <property type="project" value="InterPro"/>
</dbReference>
<organism evidence="4 5">
    <name type="scientific">Bacillus infantis</name>
    <dbReference type="NCBI Taxonomy" id="324767"/>
    <lineage>
        <taxon>Bacteria</taxon>
        <taxon>Bacillati</taxon>
        <taxon>Bacillota</taxon>
        <taxon>Bacilli</taxon>
        <taxon>Bacillales</taxon>
        <taxon>Bacillaceae</taxon>
        <taxon>Bacillus</taxon>
    </lineage>
</organism>
<evidence type="ECO:0000256" key="2">
    <source>
        <dbReference type="ARBA" id="ARBA00023315"/>
    </source>
</evidence>
<dbReference type="InterPro" id="IPR016181">
    <property type="entry name" value="Acyl_CoA_acyltransferase"/>
</dbReference>
<dbReference type="InterPro" id="IPR000182">
    <property type="entry name" value="GNAT_dom"/>
</dbReference>
<gene>
    <name evidence="4" type="ORF">FZD51_00495</name>
</gene>
<dbReference type="Pfam" id="PF00583">
    <property type="entry name" value="Acetyltransf_1"/>
    <property type="match status" value="1"/>
</dbReference>
<dbReference type="InterPro" id="IPR050832">
    <property type="entry name" value="Bact_Acetyltransf"/>
</dbReference>
<comment type="caution">
    <text evidence="4">The sequence shown here is derived from an EMBL/GenBank/DDBJ whole genome shotgun (WGS) entry which is preliminary data.</text>
</comment>
<name>A0A5D4RQ77_9BACI</name>
<dbReference type="PANTHER" id="PTHR43877">
    <property type="entry name" value="AMINOALKYLPHOSPHONATE N-ACETYLTRANSFERASE-RELATED-RELATED"/>
    <property type="match status" value="1"/>
</dbReference>
<dbReference type="EMBL" id="VTER01000001">
    <property type="protein sequence ID" value="TYS51966.1"/>
    <property type="molecule type" value="Genomic_DNA"/>
</dbReference>
<protein>
    <submittedName>
        <fullName evidence="4">GNAT family N-acetyltransferase</fullName>
    </submittedName>
</protein>
<dbReference type="SUPFAM" id="SSF55729">
    <property type="entry name" value="Acyl-CoA N-acyltransferases (Nat)"/>
    <property type="match status" value="1"/>
</dbReference>
<keyword evidence="2" id="KW-0012">Acyltransferase</keyword>
<keyword evidence="1 4" id="KW-0808">Transferase</keyword>
<evidence type="ECO:0000259" key="3">
    <source>
        <dbReference type="PROSITE" id="PS51186"/>
    </source>
</evidence>
<accession>A0A5D4RQ77</accession>
<proteinExistence type="predicted"/>
<dbReference type="RefSeq" id="WP_148972956.1">
    <property type="nucleotide sequence ID" value="NZ_VTER01000001.1"/>
</dbReference>
<dbReference type="PROSITE" id="PS51186">
    <property type="entry name" value="GNAT"/>
    <property type="match status" value="1"/>
</dbReference>
<evidence type="ECO:0000313" key="5">
    <source>
        <dbReference type="Proteomes" id="UP000322139"/>
    </source>
</evidence>
<evidence type="ECO:0000313" key="4">
    <source>
        <dbReference type="EMBL" id="TYS51966.1"/>
    </source>
</evidence>